<evidence type="ECO:0000256" key="1">
    <source>
        <dbReference type="ARBA" id="ARBA00010641"/>
    </source>
</evidence>
<feature type="domain" description="RNA polymerase sigma-70 region 4" evidence="5">
    <location>
        <begin position="148"/>
        <end position="198"/>
    </location>
</feature>
<keyword evidence="2" id="KW-0805">Transcription regulation</keyword>
<dbReference type="InterPro" id="IPR036388">
    <property type="entry name" value="WH-like_DNA-bd_sf"/>
</dbReference>
<dbReference type="Gene3D" id="1.10.1740.10">
    <property type="match status" value="1"/>
</dbReference>
<dbReference type="CDD" id="cd06171">
    <property type="entry name" value="Sigma70_r4"/>
    <property type="match status" value="1"/>
</dbReference>
<dbReference type="InterPro" id="IPR007630">
    <property type="entry name" value="RNA_pol_sigma70_r4"/>
</dbReference>
<evidence type="ECO:0000313" key="7">
    <source>
        <dbReference type="Proteomes" id="UP000271925"/>
    </source>
</evidence>
<dbReference type="EMBL" id="RQJO01000008">
    <property type="protein sequence ID" value="RRB04406.1"/>
    <property type="molecule type" value="Genomic_DNA"/>
</dbReference>
<evidence type="ECO:0000256" key="2">
    <source>
        <dbReference type="ARBA" id="ARBA00023015"/>
    </source>
</evidence>
<organism evidence="6 7">
    <name type="scientific">Larkinella rosea</name>
    <dbReference type="NCBI Taxonomy" id="2025312"/>
    <lineage>
        <taxon>Bacteria</taxon>
        <taxon>Pseudomonadati</taxon>
        <taxon>Bacteroidota</taxon>
        <taxon>Cytophagia</taxon>
        <taxon>Cytophagales</taxon>
        <taxon>Spirosomataceae</taxon>
        <taxon>Larkinella</taxon>
    </lineage>
</organism>
<dbReference type="GO" id="GO:0016987">
    <property type="term" value="F:sigma factor activity"/>
    <property type="evidence" value="ECO:0007669"/>
    <property type="project" value="UniProtKB-KW"/>
</dbReference>
<dbReference type="InterPro" id="IPR014284">
    <property type="entry name" value="RNA_pol_sigma-70_dom"/>
</dbReference>
<keyword evidence="3" id="KW-0731">Sigma factor</keyword>
<dbReference type="SUPFAM" id="SSF88946">
    <property type="entry name" value="Sigma2 domain of RNA polymerase sigma factors"/>
    <property type="match status" value="1"/>
</dbReference>
<dbReference type="GO" id="GO:0003677">
    <property type="term" value="F:DNA binding"/>
    <property type="evidence" value="ECO:0007669"/>
    <property type="project" value="UniProtKB-KW"/>
</dbReference>
<dbReference type="Pfam" id="PF04545">
    <property type="entry name" value="Sigma70_r4"/>
    <property type="match status" value="1"/>
</dbReference>
<proteinExistence type="inferred from homology"/>
<dbReference type="InterPro" id="IPR013325">
    <property type="entry name" value="RNA_pol_sigma_r2"/>
</dbReference>
<name>A0A3P1BU64_9BACT</name>
<dbReference type="InterPro" id="IPR039425">
    <property type="entry name" value="RNA_pol_sigma-70-like"/>
</dbReference>
<reference evidence="6 7" key="1">
    <citation type="submission" date="2018-11" db="EMBL/GenBank/DDBJ databases">
        <authorList>
            <person name="Zhou Z."/>
            <person name="Wang G."/>
        </authorList>
    </citation>
    <scope>NUCLEOTIDE SEQUENCE [LARGE SCALE GENOMIC DNA]</scope>
    <source>
        <strain evidence="6 7">KCTC52004</strain>
    </source>
</reference>
<comment type="similarity">
    <text evidence="1">Belongs to the sigma-70 factor family. ECF subfamily.</text>
</comment>
<dbReference type="Gene3D" id="1.10.10.10">
    <property type="entry name" value="Winged helix-like DNA-binding domain superfamily/Winged helix DNA-binding domain"/>
    <property type="match status" value="1"/>
</dbReference>
<gene>
    <name evidence="6" type="ORF">EHT25_12970</name>
</gene>
<evidence type="ECO:0000259" key="5">
    <source>
        <dbReference type="Pfam" id="PF04545"/>
    </source>
</evidence>
<protein>
    <submittedName>
        <fullName evidence="6">Sigma-70 family RNA polymerase sigma factor</fullName>
    </submittedName>
</protein>
<dbReference type="GO" id="GO:0006352">
    <property type="term" value="P:DNA-templated transcription initiation"/>
    <property type="evidence" value="ECO:0007669"/>
    <property type="project" value="InterPro"/>
</dbReference>
<comment type="caution">
    <text evidence="6">The sequence shown here is derived from an EMBL/GenBank/DDBJ whole genome shotgun (WGS) entry which is preliminary data.</text>
</comment>
<dbReference type="InterPro" id="IPR013324">
    <property type="entry name" value="RNA_pol_sigma_r3/r4-like"/>
</dbReference>
<dbReference type="PANTHER" id="PTHR43133">
    <property type="entry name" value="RNA POLYMERASE ECF-TYPE SIGMA FACTO"/>
    <property type="match status" value="1"/>
</dbReference>
<dbReference type="AlphaFoldDB" id="A0A3P1BU64"/>
<dbReference type="OrthoDB" id="9150024at2"/>
<dbReference type="SUPFAM" id="SSF88659">
    <property type="entry name" value="Sigma3 and sigma4 domains of RNA polymerase sigma factors"/>
    <property type="match status" value="1"/>
</dbReference>
<keyword evidence="4" id="KW-0804">Transcription</keyword>
<keyword evidence="7" id="KW-1185">Reference proteome</keyword>
<dbReference type="Proteomes" id="UP000271925">
    <property type="component" value="Unassembled WGS sequence"/>
</dbReference>
<dbReference type="NCBIfam" id="TIGR02937">
    <property type="entry name" value="sigma70-ECF"/>
    <property type="match status" value="1"/>
</dbReference>
<evidence type="ECO:0000313" key="6">
    <source>
        <dbReference type="EMBL" id="RRB04406.1"/>
    </source>
</evidence>
<evidence type="ECO:0000256" key="3">
    <source>
        <dbReference type="ARBA" id="ARBA00023082"/>
    </source>
</evidence>
<evidence type="ECO:0000256" key="4">
    <source>
        <dbReference type="ARBA" id="ARBA00023163"/>
    </source>
</evidence>
<dbReference type="PANTHER" id="PTHR43133:SF46">
    <property type="entry name" value="RNA POLYMERASE SIGMA-70 FACTOR ECF SUBFAMILY"/>
    <property type="match status" value="1"/>
</dbReference>
<sequence length="218" mass="25785">MQPVMELKVNRTQQEAAPFKDLPEYEIWAQFRGGNPKAFGFIYTTYFPILYNYGRQFTSDTDLVKDTIQDLFIYLQEKKAGLGEVSSIKFYLYKAYKNRIIRHLTKNRFAPEQLDYDDDRGFEIAFTEESSGISELLDDELRQKMETAFSQLTKRQKEIIIYYFYEGFSYTEITALMGFAKIEYARILMSRTILKLRKELGESRFILNMLVVTFLVNK</sequence>
<accession>A0A3P1BU64</accession>